<feature type="non-terminal residue" evidence="1">
    <location>
        <position position="1"/>
    </location>
</feature>
<accession>A0A5T8HGU8</accession>
<dbReference type="AlphaFoldDB" id="A0A5T8HGU8"/>
<evidence type="ECO:0000313" key="1">
    <source>
        <dbReference type="EMBL" id="EBN5946714.1"/>
    </source>
</evidence>
<gene>
    <name evidence="1" type="ORF">DVX44_24935</name>
</gene>
<protein>
    <submittedName>
        <fullName evidence="1">Uncharacterized protein</fullName>
    </submittedName>
</protein>
<sequence>LGFNNKNSLQVDRNYFYISSHHPDSDEGSRQMVLRTVIYHPHDLANSAVLRFFMILEILYKNLNE</sequence>
<dbReference type="EMBL" id="AAGGDP010000099">
    <property type="protein sequence ID" value="EBN5946714.1"/>
    <property type="molecule type" value="Genomic_DNA"/>
</dbReference>
<name>A0A5T8HGU8_SALER</name>
<organism evidence="1">
    <name type="scientific">Salmonella enterica</name>
    <name type="common">Salmonella choleraesuis</name>
    <dbReference type="NCBI Taxonomy" id="28901"/>
    <lineage>
        <taxon>Bacteria</taxon>
        <taxon>Pseudomonadati</taxon>
        <taxon>Pseudomonadota</taxon>
        <taxon>Gammaproteobacteria</taxon>
        <taxon>Enterobacterales</taxon>
        <taxon>Enterobacteriaceae</taxon>
        <taxon>Salmonella</taxon>
    </lineage>
</organism>
<reference evidence="1" key="1">
    <citation type="submission" date="2018-07" db="EMBL/GenBank/DDBJ databases">
        <authorList>
            <consortium name="PulseNet: The National Subtyping Network for Foodborne Disease Surveillance"/>
            <person name="Tarr C.L."/>
            <person name="Trees E."/>
            <person name="Katz L.S."/>
            <person name="Carleton-Romer H.A."/>
            <person name="Stroika S."/>
            <person name="Kucerova Z."/>
            <person name="Roache K.F."/>
            <person name="Sabol A.L."/>
            <person name="Besser J."/>
            <person name="Gerner-Smidt P."/>
        </authorList>
    </citation>
    <scope>NUCLEOTIDE SEQUENCE</scope>
    <source>
        <strain evidence="1">PNUSAS045709</strain>
    </source>
</reference>
<comment type="caution">
    <text evidence="1">The sequence shown here is derived from an EMBL/GenBank/DDBJ whole genome shotgun (WGS) entry which is preliminary data.</text>
</comment>
<proteinExistence type="predicted"/>